<dbReference type="PANTHER" id="PTHR10072:SF41">
    <property type="entry name" value="IRON-SULFUR CLUSTER ASSEMBLY 1 HOMOLOG, MITOCHONDRIAL"/>
    <property type="match status" value="1"/>
</dbReference>
<dbReference type="Pfam" id="PF01521">
    <property type="entry name" value="Fe-S_biosyn"/>
    <property type="match status" value="1"/>
</dbReference>
<feature type="domain" description="Core" evidence="2">
    <location>
        <begin position="5"/>
        <end position="106"/>
    </location>
</feature>
<organism evidence="3">
    <name type="scientific">Leptospirillum ferriphilum</name>
    <dbReference type="NCBI Taxonomy" id="178606"/>
    <lineage>
        <taxon>Bacteria</taxon>
        <taxon>Pseudomonadati</taxon>
        <taxon>Nitrospirota</taxon>
        <taxon>Nitrospiria</taxon>
        <taxon>Nitrospirales</taxon>
        <taxon>Nitrospiraceae</taxon>
        <taxon>Leptospirillum</taxon>
    </lineage>
</organism>
<dbReference type="EMBL" id="LT966316">
    <property type="protein sequence ID" value="SOU92543.1"/>
    <property type="molecule type" value="Genomic_DNA"/>
</dbReference>
<evidence type="ECO:0000256" key="1">
    <source>
        <dbReference type="ARBA" id="ARBA00006718"/>
    </source>
</evidence>
<dbReference type="AlphaFoldDB" id="A0A2I2MGV4"/>
<accession>A0A2I2MGV4</accession>
<name>A0A2I2MGV4_9BACT</name>
<sequence length="130" mass="13682">MPVGVTVTEKAGVFLRRMIRFNGGGEESGIRLIVKPGGCSGLSYDMELAQDTQSTDRVFPGPGFRLHIPEECMVYLDGSEIDFEDNMMNTQLVFRNPNATSSCGCGTSFNVEGGPPAPAGGGCSKNGGGQ</sequence>
<dbReference type="InterPro" id="IPR016092">
    <property type="entry name" value="ATAP"/>
</dbReference>
<dbReference type="GO" id="GO:0005737">
    <property type="term" value="C:cytoplasm"/>
    <property type="evidence" value="ECO:0007669"/>
    <property type="project" value="TreeGrafter"/>
</dbReference>
<dbReference type="InterPro" id="IPR035903">
    <property type="entry name" value="HesB-like_dom_sf"/>
</dbReference>
<dbReference type="SUPFAM" id="SSF89360">
    <property type="entry name" value="HesB-like domain"/>
    <property type="match status" value="1"/>
</dbReference>
<dbReference type="NCBIfam" id="TIGR00049">
    <property type="entry name" value="iron-sulfur cluster assembly accessory protein"/>
    <property type="match status" value="1"/>
</dbReference>
<dbReference type="InterPro" id="IPR000361">
    <property type="entry name" value="ATAP_core_dom"/>
</dbReference>
<dbReference type="GO" id="GO:0016226">
    <property type="term" value="P:iron-sulfur cluster assembly"/>
    <property type="evidence" value="ECO:0007669"/>
    <property type="project" value="InterPro"/>
</dbReference>
<comment type="similarity">
    <text evidence="1">Belongs to the HesB/IscA family.</text>
</comment>
<evidence type="ECO:0000259" key="2">
    <source>
        <dbReference type="Pfam" id="PF01521"/>
    </source>
</evidence>
<gene>
    <name evidence="3" type="ORF">LFTS_01170</name>
</gene>
<reference evidence="3" key="1">
    <citation type="submission" date="2017-12" db="EMBL/GenBank/DDBJ databases">
        <authorList>
            <consortium name="SysMetEx"/>
        </authorList>
    </citation>
    <scope>NUCLEOTIDE SEQUENCE</scope>
    <source>
        <strain evidence="3">Pb_238</strain>
    </source>
</reference>
<dbReference type="InterPro" id="IPR050322">
    <property type="entry name" value="Fe-S_cluster_asmbl/transfer"/>
</dbReference>
<dbReference type="Gene3D" id="2.60.300.12">
    <property type="entry name" value="HesB-like domain"/>
    <property type="match status" value="1"/>
</dbReference>
<dbReference type="PANTHER" id="PTHR10072">
    <property type="entry name" value="IRON-SULFUR CLUSTER ASSEMBLY PROTEIN"/>
    <property type="match status" value="1"/>
</dbReference>
<protein>
    <submittedName>
        <fullName evidence="3">Iron-sulfur cluster assembly accessory protein</fullName>
    </submittedName>
</protein>
<proteinExistence type="inferred from homology"/>
<evidence type="ECO:0000313" key="3">
    <source>
        <dbReference type="EMBL" id="SOU92543.1"/>
    </source>
</evidence>
<dbReference type="GO" id="GO:0051537">
    <property type="term" value="F:2 iron, 2 sulfur cluster binding"/>
    <property type="evidence" value="ECO:0007669"/>
    <property type="project" value="TreeGrafter"/>
</dbReference>